<feature type="region of interest" description="Disordered" evidence="1">
    <location>
        <begin position="285"/>
        <end position="380"/>
    </location>
</feature>
<dbReference type="Proteomes" id="UP000183809">
    <property type="component" value="Unassembled WGS sequence"/>
</dbReference>
<dbReference type="GO" id="GO:0005634">
    <property type="term" value="C:nucleus"/>
    <property type="evidence" value="ECO:0007669"/>
    <property type="project" value="TreeGrafter"/>
</dbReference>
<dbReference type="PANTHER" id="PTHR39463">
    <property type="entry name" value="MEDUSA"/>
    <property type="match status" value="1"/>
</dbReference>
<sequence length="796" mass="85978">MSPLPRISLQALDNRSPTPLTPGSRPASSSGLALMIHTPRPPIPPARSLETPVIVDEDCDPSEPSSLQFGPDGERGALAGTALGAALLSMSGYEKTQEPYAYDYAATRPNQEQSYPGYAQPSFASQYPSAQARQSHGPSSSEQMPFISTSQLEARDVTYQASYPSYIDPRSRQLPEVLDHSPRKALHGTKLFIRIRTTYDLAAVQPHVGFSVMFGNKRSEASWQKVDRSGPPFFQYAVAAEIPPFDTTGYIDGQMPLLLNVDDEYGQSLGVVEVGDFTYEDASSYHSYSSSSPQDVSRKRKISAESTDYMRSPTKRTTGQQYLSQRTSRAPSVYSNTPSSDSPFLQTSSSTSYAYQSSYDRSQSQSRSYGSQYQQSQPQKLSYQYSPALSVIQGPVKSSGYTSYGSPGQTLRSPALYSTQMLGRSQAMSSPSSLANPPLIRTSTLQPSGAVPGAAQAFNPYAMYPNSKATLKIDGELDAMAEGWSRDEWEAKRRLVQFRRSQSGSTITTSFEAIAPEDRAPHSICISCIWWEEKQECFVTSVDTIYLLESLVAVRFTVEEKNRIRRNLEGFRPLTVSKAKPESEEFFKVIMGFPNPKPRNIEKDVKVFPWKILAHALKKIIGKYSASYSSTAGALPTPVVSGYGGGGHSDSGAELRHTASPRSASSSATSSAYPTGMTSTALSPSVKTSAGLGQSAGPPDLRVSVPQLGTGGSSLGPWATMQHAPAQYSTGLPAGAGRNSSWDFAAYIEPAGGSTTTLPGGQALQLQRTDMGAEGVQGPVAGPEAYQQYGQRTSRS</sequence>
<feature type="compositionally biased region" description="Low complexity" evidence="1">
    <location>
        <begin position="660"/>
        <end position="672"/>
    </location>
</feature>
<dbReference type="OrthoDB" id="1751210at2759"/>
<gene>
    <name evidence="3" type="ORF">BKCO1_23000129</name>
</gene>
<organism evidence="3 4">
    <name type="scientific">Diplodia corticola</name>
    <dbReference type="NCBI Taxonomy" id="236234"/>
    <lineage>
        <taxon>Eukaryota</taxon>
        <taxon>Fungi</taxon>
        <taxon>Dikarya</taxon>
        <taxon>Ascomycota</taxon>
        <taxon>Pezizomycotina</taxon>
        <taxon>Dothideomycetes</taxon>
        <taxon>Dothideomycetes incertae sedis</taxon>
        <taxon>Botryosphaeriales</taxon>
        <taxon>Botryosphaeriaceae</taxon>
        <taxon>Diplodia</taxon>
    </lineage>
</organism>
<protein>
    <submittedName>
        <fullName evidence="3">Transcriptional regulator medusa</fullName>
    </submittedName>
</protein>
<name>A0A1J9S1C1_9PEZI</name>
<feature type="compositionally biased region" description="Polar residues" evidence="1">
    <location>
        <begin position="676"/>
        <end position="692"/>
    </location>
</feature>
<feature type="region of interest" description="Disordered" evidence="1">
    <location>
        <begin position="1"/>
        <end position="49"/>
    </location>
</feature>
<evidence type="ECO:0000259" key="2">
    <source>
        <dbReference type="Pfam" id="PF23305"/>
    </source>
</evidence>
<dbReference type="AlphaFoldDB" id="A0A1J9S1C1"/>
<feature type="compositionally biased region" description="Low complexity" evidence="1">
    <location>
        <begin position="346"/>
        <end position="380"/>
    </location>
</feature>
<proteinExistence type="predicted"/>
<feature type="compositionally biased region" description="Polar residues" evidence="1">
    <location>
        <begin position="315"/>
        <end position="345"/>
    </location>
</feature>
<dbReference type="STRING" id="236234.A0A1J9S1C1"/>
<feature type="domain" description="DUF7082" evidence="2">
    <location>
        <begin position="468"/>
        <end position="621"/>
    </location>
</feature>
<dbReference type="EMBL" id="MNUE01000023">
    <property type="protein sequence ID" value="OJD34383.1"/>
    <property type="molecule type" value="Genomic_DNA"/>
</dbReference>
<keyword evidence="4" id="KW-1185">Reference proteome</keyword>
<evidence type="ECO:0000313" key="4">
    <source>
        <dbReference type="Proteomes" id="UP000183809"/>
    </source>
</evidence>
<dbReference type="GeneID" id="31013196"/>
<feature type="region of interest" description="Disordered" evidence="1">
    <location>
        <begin position="774"/>
        <end position="796"/>
    </location>
</feature>
<evidence type="ECO:0000256" key="1">
    <source>
        <dbReference type="SAM" id="MobiDB-lite"/>
    </source>
</evidence>
<comment type="caution">
    <text evidence="3">The sequence shown here is derived from an EMBL/GenBank/DDBJ whole genome shotgun (WGS) entry which is preliminary data.</text>
</comment>
<feature type="compositionally biased region" description="Polar residues" evidence="1">
    <location>
        <begin position="122"/>
        <end position="144"/>
    </location>
</feature>
<reference evidence="3 4" key="1">
    <citation type="submission" date="2016-10" db="EMBL/GenBank/DDBJ databases">
        <title>Proteomics and genomics reveal pathogen-plant mechanisms compatible with a hemibiotrophic lifestyle of Diplodia corticola.</title>
        <authorList>
            <person name="Fernandes I."/>
            <person name="De Jonge R."/>
            <person name="Van De Peer Y."/>
            <person name="Devreese B."/>
            <person name="Alves A."/>
            <person name="Esteves A.C."/>
        </authorList>
    </citation>
    <scope>NUCLEOTIDE SEQUENCE [LARGE SCALE GENOMIC DNA]</scope>
    <source>
        <strain evidence="3 4">CBS 112549</strain>
    </source>
</reference>
<feature type="region of interest" description="Disordered" evidence="1">
    <location>
        <begin position="645"/>
        <end position="709"/>
    </location>
</feature>
<evidence type="ECO:0000313" key="3">
    <source>
        <dbReference type="EMBL" id="OJD34383.1"/>
    </source>
</evidence>
<dbReference type="PANTHER" id="PTHR39463:SF1">
    <property type="entry name" value="MEDUSA"/>
    <property type="match status" value="1"/>
</dbReference>
<dbReference type="InterPro" id="IPR055509">
    <property type="entry name" value="DUF7082"/>
</dbReference>
<dbReference type="RefSeq" id="XP_020130643.1">
    <property type="nucleotide sequence ID" value="XM_020272936.1"/>
</dbReference>
<accession>A0A1J9S1C1</accession>
<dbReference type="Pfam" id="PF23305">
    <property type="entry name" value="DUF7082"/>
    <property type="match status" value="1"/>
</dbReference>
<feature type="region of interest" description="Disordered" evidence="1">
    <location>
        <begin position="111"/>
        <end position="144"/>
    </location>
</feature>